<dbReference type="PROSITE" id="PS00519">
    <property type="entry name" value="HTH_ASNC_1"/>
    <property type="match status" value="1"/>
</dbReference>
<dbReference type="SUPFAM" id="SSF46785">
    <property type="entry name" value="Winged helix' DNA-binding domain"/>
    <property type="match status" value="1"/>
</dbReference>
<dbReference type="PRINTS" id="PR00033">
    <property type="entry name" value="HTHASNC"/>
</dbReference>
<dbReference type="Pfam" id="PF13412">
    <property type="entry name" value="HTH_24"/>
    <property type="match status" value="1"/>
</dbReference>
<evidence type="ECO:0000256" key="1">
    <source>
        <dbReference type="ARBA" id="ARBA00023015"/>
    </source>
</evidence>
<sequence>MDVQTKLSQPAPENDPISERILRILSQNGRIPNQQLASEIGLSPSACLRRVQELERRGAIMGYRAVIHPAAREAGFTAYVTVGLSRHSNDAQQAFERACLAAPQVRECHNITGSVEYLIRVEVRDLESYRRFHSEVLGAFPQISTITTHVVMGSPKDERA</sequence>
<proteinExistence type="predicted"/>
<dbReference type="InterPro" id="IPR036390">
    <property type="entry name" value="WH_DNA-bd_sf"/>
</dbReference>
<protein>
    <submittedName>
        <fullName evidence="6">Lrp/AsnC family transcriptional regulator</fullName>
    </submittedName>
</protein>
<dbReference type="PANTHER" id="PTHR30154:SF0">
    <property type="entry name" value="LEUCINE-RESPONSIVE REGULATORY PROTEIN"/>
    <property type="match status" value="1"/>
</dbReference>
<evidence type="ECO:0000313" key="7">
    <source>
        <dbReference type="Proteomes" id="UP001269144"/>
    </source>
</evidence>
<name>A0ABU2HRW2_9RHOB</name>
<keyword evidence="3" id="KW-0010">Activator</keyword>
<dbReference type="InterPro" id="IPR019885">
    <property type="entry name" value="Tscrpt_reg_HTH_AsnC-type_CS"/>
</dbReference>
<accession>A0ABU2HRW2</accession>
<reference evidence="7" key="1">
    <citation type="submission" date="2023-07" db="EMBL/GenBank/DDBJ databases">
        <title>Paracoccus sp. MBLB3053 whole genome sequence.</title>
        <authorList>
            <person name="Hwang C.Y."/>
            <person name="Cho E.-S."/>
            <person name="Seo M.-J."/>
        </authorList>
    </citation>
    <scope>NUCLEOTIDE SEQUENCE [LARGE SCALE GENOMIC DNA]</scope>
    <source>
        <strain evidence="7">MBLB3053</strain>
    </source>
</reference>
<evidence type="ECO:0000313" key="6">
    <source>
        <dbReference type="EMBL" id="MDS9467786.1"/>
    </source>
</evidence>
<dbReference type="SUPFAM" id="SSF54909">
    <property type="entry name" value="Dimeric alpha+beta barrel"/>
    <property type="match status" value="1"/>
</dbReference>
<dbReference type="RefSeq" id="WP_311159954.1">
    <property type="nucleotide sequence ID" value="NZ_JAVQLW010000001.1"/>
</dbReference>
<comment type="caution">
    <text evidence="6">The sequence shown here is derived from an EMBL/GenBank/DDBJ whole genome shotgun (WGS) entry which is preliminary data.</text>
</comment>
<dbReference type="SMART" id="SM00344">
    <property type="entry name" value="HTH_ASNC"/>
    <property type="match status" value="1"/>
</dbReference>
<dbReference type="EMBL" id="JAVQLW010000001">
    <property type="protein sequence ID" value="MDS9467786.1"/>
    <property type="molecule type" value="Genomic_DNA"/>
</dbReference>
<evidence type="ECO:0000259" key="5">
    <source>
        <dbReference type="PROSITE" id="PS50956"/>
    </source>
</evidence>
<dbReference type="Gene3D" id="3.30.70.920">
    <property type="match status" value="1"/>
</dbReference>
<keyword evidence="7" id="KW-1185">Reference proteome</keyword>
<dbReference type="Pfam" id="PF01037">
    <property type="entry name" value="AsnC_trans_reg"/>
    <property type="match status" value="1"/>
</dbReference>
<dbReference type="InterPro" id="IPR036388">
    <property type="entry name" value="WH-like_DNA-bd_sf"/>
</dbReference>
<keyword evidence="1" id="KW-0805">Transcription regulation</keyword>
<dbReference type="InterPro" id="IPR019887">
    <property type="entry name" value="Tscrpt_reg_AsnC/Lrp_C"/>
</dbReference>
<dbReference type="PROSITE" id="PS50956">
    <property type="entry name" value="HTH_ASNC_2"/>
    <property type="match status" value="1"/>
</dbReference>
<keyword evidence="4" id="KW-0804">Transcription</keyword>
<feature type="domain" description="HTH asnC-type" evidence="5">
    <location>
        <begin position="15"/>
        <end position="77"/>
    </location>
</feature>
<evidence type="ECO:0000256" key="2">
    <source>
        <dbReference type="ARBA" id="ARBA00023125"/>
    </source>
</evidence>
<evidence type="ECO:0000256" key="3">
    <source>
        <dbReference type="ARBA" id="ARBA00023159"/>
    </source>
</evidence>
<dbReference type="PANTHER" id="PTHR30154">
    <property type="entry name" value="LEUCINE-RESPONSIVE REGULATORY PROTEIN"/>
    <property type="match status" value="1"/>
</dbReference>
<dbReference type="Gene3D" id="1.10.10.10">
    <property type="entry name" value="Winged helix-like DNA-binding domain superfamily/Winged helix DNA-binding domain"/>
    <property type="match status" value="1"/>
</dbReference>
<dbReference type="InterPro" id="IPR000485">
    <property type="entry name" value="AsnC-type_HTH_dom"/>
</dbReference>
<dbReference type="Proteomes" id="UP001269144">
    <property type="component" value="Unassembled WGS sequence"/>
</dbReference>
<dbReference type="InterPro" id="IPR011008">
    <property type="entry name" value="Dimeric_a/b-barrel"/>
</dbReference>
<gene>
    <name evidence="6" type="ORF">RGQ15_09425</name>
</gene>
<evidence type="ECO:0000256" key="4">
    <source>
        <dbReference type="ARBA" id="ARBA00023163"/>
    </source>
</evidence>
<dbReference type="InterPro" id="IPR019888">
    <property type="entry name" value="Tscrpt_reg_AsnC-like"/>
</dbReference>
<organism evidence="6 7">
    <name type="scientific">Paracoccus aurantius</name>
    <dbReference type="NCBI Taxonomy" id="3073814"/>
    <lineage>
        <taxon>Bacteria</taxon>
        <taxon>Pseudomonadati</taxon>
        <taxon>Pseudomonadota</taxon>
        <taxon>Alphaproteobacteria</taxon>
        <taxon>Rhodobacterales</taxon>
        <taxon>Paracoccaceae</taxon>
        <taxon>Paracoccus</taxon>
    </lineage>
</organism>
<keyword evidence="2" id="KW-0238">DNA-binding</keyword>